<organism evidence="1 2">
    <name type="scientific">Bradyrhizobium neotropicale</name>
    <dbReference type="NCBI Taxonomy" id="1497615"/>
    <lineage>
        <taxon>Bacteria</taxon>
        <taxon>Pseudomonadati</taxon>
        <taxon>Pseudomonadota</taxon>
        <taxon>Alphaproteobacteria</taxon>
        <taxon>Hyphomicrobiales</taxon>
        <taxon>Nitrobacteraceae</taxon>
        <taxon>Bradyrhizobium</taxon>
    </lineage>
</organism>
<sequence>MLSLLGAIGWLFRLRTSIGGYHSEQFTAASELLLAVAVTQKTIVANTFEAFGQDMDEETPNELPSVQRHYFLLASVAVILPSKAYFAVFDIDDTAVADRYPMRIAADIVHNLFGAAKWRLGVDDPIDSADIVQITLKRSRITQRFQRREEL</sequence>
<gene>
    <name evidence="1" type="ORF">AXW67_19905</name>
</gene>
<dbReference type="Proteomes" id="UP000077173">
    <property type="component" value="Unassembled WGS sequence"/>
</dbReference>
<keyword evidence="2" id="KW-1185">Reference proteome</keyword>
<evidence type="ECO:0000313" key="2">
    <source>
        <dbReference type="Proteomes" id="UP000077173"/>
    </source>
</evidence>
<name>A0A176YXQ4_9BRAD</name>
<evidence type="ECO:0000313" key="1">
    <source>
        <dbReference type="EMBL" id="OAF12483.1"/>
    </source>
</evidence>
<proteinExistence type="predicted"/>
<comment type="caution">
    <text evidence="1">The sequence shown here is derived from an EMBL/GenBank/DDBJ whole genome shotgun (WGS) entry which is preliminary data.</text>
</comment>
<accession>A0A176YXQ4</accession>
<dbReference type="EMBL" id="LSEF01000081">
    <property type="protein sequence ID" value="OAF12483.1"/>
    <property type="molecule type" value="Genomic_DNA"/>
</dbReference>
<dbReference type="AlphaFoldDB" id="A0A176YXQ4"/>
<protein>
    <submittedName>
        <fullName evidence="1">Uncharacterized protein</fullName>
    </submittedName>
</protein>
<reference evidence="1 2" key="1">
    <citation type="submission" date="2016-02" db="EMBL/GenBank/DDBJ databases">
        <title>Draft genome sequence of the strain BR 10247T Bradyrhizobium neotropicale isolated from nodules of Centrolobium paraense.</title>
        <authorList>
            <person name="Simoes-Araujo J.L."/>
            <person name="Barauna A.C."/>
            <person name="Silva K."/>
            <person name="Zilli J.E."/>
        </authorList>
    </citation>
    <scope>NUCLEOTIDE SEQUENCE [LARGE SCALE GENOMIC DNA]</scope>
    <source>
        <strain evidence="1 2">BR 10247</strain>
    </source>
</reference>